<evidence type="ECO:0000256" key="2">
    <source>
        <dbReference type="SAM" id="MobiDB-lite"/>
    </source>
</evidence>
<accession>A0ABS4IKR0</accession>
<sequence>MGKRKKRKNNSSTPRHKRLKRSSRLQAARHWIPKYEGKDLVKGYSKHFAVNKFCAVKELEMLGHTFKGTYKQKLKDAEIQKQREAEKRNAAKKQKRHPNGYRFIYPLIAPSVIPFEIRLWKIA</sequence>
<feature type="compositionally biased region" description="Basic residues" evidence="2">
    <location>
        <begin position="1"/>
        <end position="23"/>
    </location>
</feature>
<feature type="region of interest" description="Disordered" evidence="2">
    <location>
        <begin position="1"/>
        <end position="25"/>
    </location>
</feature>
<dbReference type="RefSeq" id="WP_209464590.1">
    <property type="nucleotide sequence ID" value="NZ_CP110224.1"/>
</dbReference>
<keyword evidence="1" id="KW-0175">Coiled coil</keyword>
<comment type="caution">
    <text evidence="3">The sequence shown here is derived from an EMBL/GenBank/DDBJ whole genome shotgun (WGS) entry which is preliminary data.</text>
</comment>
<name>A0ABS4IKR0_9BACI</name>
<organism evidence="3 4">
    <name type="scientific">Virgibacillus natechei</name>
    <dbReference type="NCBI Taxonomy" id="1216297"/>
    <lineage>
        <taxon>Bacteria</taxon>
        <taxon>Bacillati</taxon>
        <taxon>Bacillota</taxon>
        <taxon>Bacilli</taxon>
        <taxon>Bacillales</taxon>
        <taxon>Bacillaceae</taxon>
        <taxon>Virgibacillus</taxon>
    </lineage>
</organism>
<feature type="coiled-coil region" evidence="1">
    <location>
        <begin position="67"/>
        <end position="94"/>
    </location>
</feature>
<gene>
    <name evidence="3" type="ORF">J2Z83_003708</name>
</gene>
<evidence type="ECO:0000313" key="4">
    <source>
        <dbReference type="Proteomes" id="UP001519345"/>
    </source>
</evidence>
<protein>
    <submittedName>
        <fullName evidence="3">Uncharacterized protein</fullName>
    </submittedName>
</protein>
<dbReference type="Proteomes" id="UP001519345">
    <property type="component" value="Unassembled WGS sequence"/>
</dbReference>
<reference evidence="3 4" key="1">
    <citation type="submission" date="2021-03" db="EMBL/GenBank/DDBJ databases">
        <title>Genomic Encyclopedia of Type Strains, Phase IV (KMG-IV): sequencing the most valuable type-strain genomes for metagenomic binning, comparative biology and taxonomic classification.</title>
        <authorList>
            <person name="Goeker M."/>
        </authorList>
    </citation>
    <scope>NUCLEOTIDE SEQUENCE [LARGE SCALE GENOMIC DNA]</scope>
    <source>
        <strain evidence="3 4">DSM 25609</strain>
    </source>
</reference>
<evidence type="ECO:0000313" key="3">
    <source>
        <dbReference type="EMBL" id="MBP1971557.1"/>
    </source>
</evidence>
<keyword evidence="4" id="KW-1185">Reference proteome</keyword>
<evidence type="ECO:0000256" key="1">
    <source>
        <dbReference type="SAM" id="Coils"/>
    </source>
</evidence>
<dbReference type="EMBL" id="JAGGKX010000028">
    <property type="protein sequence ID" value="MBP1971557.1"/>
    <property type="molecule type" value="Genomic_DNA"/>
</dbReference>
<proteinExistence type="predicted"/>